<dbReference type="Pfam" id="PF01041">
    <property type="entry name" value="DegT_DnrJ_EryC1"/>
    <property type="match status" value="1"/>
</dbReference>
<dbReference type="SUPFAM" id="SSF53383">
    <property type="entry name" value="PLP-dependent transferases"/>
    <property type="match status" value="1"/>
</dbReference>
<dbReference type="GO" id="GO:0019441">
    <property type="term" value="P:L-tryptophan catabolic process to kynurenine"/>
    <property type="evidence" value="ECO:0007669"/>
    <property type="project" value="TreeGrafter"/>
</dbReference>
<dbReference type="GO" id="GO:0019805">
    <property type="term" value="P:quinolinate biosynthetic process"/>
    <property type="evidence" value="ECO:0007669"/>
    <property type="project" value="UniProtKB-UniRule"/>
</dbReference>
<dbReference type="KEGG" id="sna:Snas_4630"/>
<protein>
    <recommendedName>
        <fullName evidence="4 5">Kynureninase</fullName>
        <ecNumber evidence="4 5">3.7.1.3</ecNumber>
    </recommendedName>
    <alternativeName>
        <fullName evidence="4">L-kynurenine hydrolase</fullName>
    </alternativeName>
</protein>
<dbReference type="PANTHER" id="PTHR14084:SF0">
    <property type="entry name" value="KYNURENINASE"/>
    <property type="match status" value="1"/>
</dbReference>
<feature type="binding site" evidence="4">
    <location>
        <position position="210"/>
    </location>
    <ligand>
        <name>pyridoxal 5'-phosphate</name>
        <dbReference type="ChEBI" id="CHEBI:597326"/>
    </ligand>
</feature>
<dbReference type="GO" id="GO:0030429">
    <property type="term" value="F:kynureninase activity"/>
    <property type="evidence" value="ECO:0007669"/>
    <property type="project" value="UniProtKB-UniRule"/>
</dbReference>
<feature type="modified residue" description="N6-(pyridoxal phosphate)lysine" evidence="4">
    <location>
        <position position="233"/>
    </location>
</feature>
<dbReference type="GO" id="GO:0030170">
    <property type="term" value="F:pyridoxal phosphate binding"/>
    <property type="evidence" value="ECO:0007669"/>
    <property type="project" value="UniProtKB-UniRule"/>
</dbReference>
<sequence>MFSELHPEADPATLDAADPLASFRSEFAHDTEDLIYLDGNSLGRPPRAVLDAVRRVTDEEWTNRLIRGWDEWIELPSRAGDALAADVVGARPGEVLVCDSTSVNLYKLAAAALDAAPKGRRVIVTDDDNFPTDRYILAGIAERHGGELRVIHTDIDEGVDPKTVAKAVKKDTALLCLSHVSYRSGAIADMAAITERAHKSGAKVLWDLCHSAGAVPVELDACGVDLAVGCTYKYLNAGPGAPAFLYVREELQTRLRQPMWGWFSQTDQFAMGPEYLPREDIGRFAVGTPTVVGVAAVEAAVAVTARAGVAALREKSVRLGAYAQALFAEWLAPLGFELASPDDPLRRGGHLTLAHKEAWRIGQAMRARGVIPDYREPDRLRLGFAPLYNGYRDVHEGLSRVADIVRSGEYEKFPAEKGQVT</sequence>
<dbReference type="Gene3D" id="3.90.1150.10">
    <property type="entry name" value="Aspartate Aminotransferase, domain 1"/>
    <property type="match status" value="1"/>
</dbReference>
<organism evidence="8 9">
    <name type="scientific">Stackebrandtia nassauensis (strain DSM 44728 / CIP 108903 / NRRL B-16338 / NBRC 102104 / LLR-40K-21)</name>
    <dbReference type="NCBI Taxonomy" id="446470"/>
    <lineage>
        <taxon>Bacteria</taxon>
        <taxon>Bacillati</taxon>
        <taxon>Actinomycetota</taxon>
        <taxon>Actinomycetes</taxon>
        <taxon>Glycomycetales</taxon>
        <taxon>Glycomycetaceae</taxon>
        <taxon>Stackebrandtia</taxon>
    </lineage>
</organism>
<comment type="pathway">
    <text evidence="4 6">Amino-acid degradation; L-kynurenine degradation; L-alanine and anthranilate from L-kynurenine: step 1/1.</text>
</comment>
<feature type="binding site" evidence="4">
    <location>
        <position position="101"/>
    </location>
    <ligand>
        <name>pyridoxal 5'-phosphate</name>
        <dbReference type="ChEBI" id="CHEBI:597326"/>
    </ligand>
</feature>
<dbReference type="Gene3D" id="3.40.640.10">
    <property type="entry name" value="Type I PLP-dependent aspartate aminotransferase-like (Major domain)"/>
    <property type="match status" value="1"/>
</dbReference>
<keyword evidence="9" id="KW-1185">Reference proteome</keyword>
<comment type="similarity">
    <text evidence="7">Belongs to the DegT/DnrJ/EryC1 family.</text>
</comment>
<proteinExistence type="inferred from homology"/>
<comment type="caution">
    <text evidence="4">Lacks conserved residue(s) required for the propagation of feature annotation.</text>
</comment>
<dbReference type="UniPathway" id="UPA00334">
    <property type="reaction ID" value="UER00455"/>
</dbReference>
<feature type="binding site" evidence="4">
    <location>
        <position position="207"/>
    </location>
    <ligand>
        <name>pyridoxal 5'-phosphate</name>
        <dbReference type="ChEBI" id="CHEBI:597326"/>
    </ligand>
</feature>
<evidence type="ECO:0000256" key="3">
    <source>
        <dbReference type="ARBA" id="ARBA00022898"/>
    </source>
</evidence>
<dbReference type="InterPro" id="IPR015421">
    <property type="entry name" value="PyrdxlP-dep_Trfase_major"/>
</dbReference>
<dbReference type="AlphaFoldDB" id="D3Q6N0"/>
<keyword evidence="3 4" id="KW-0663">Pyridoxal phosphate</keyword>
<comment type="function">
    <text evidence="4 6">Catalyzes the cleavage of L-kynurenine (L-Kyn) and L-3-hydroxykynurenine (L-3OHKyn) into anthranilic acid (AA) and 3-hydroxyanthranilic acid (3-OHAA), respectively.</text>
</comment>
<dbReference type="GO" id="GO:0009435">
    <property type="term" value="P:NAD+ biosynthetic process"/>
    <property type="evidence" value="ECO:0007669"/>
    <property type="project" value="UniProtKB-UniRule"/>
</dbReference>
<dbReference type="HOGENOM" id="CLU_003433_4_1_11"/>
<feature type="binding site" evidence="4">
    <location>
        <begin position="130"/>
        <end position="133"/>
    </location>
    <ligand>
        <name>pyridoxal 5'-phosphate</name>
        <dbReference type="ChEBI" id="CHEBI:597326"/>
    </ligand>
</feature>
<dbReference type="eggNOG" id="COG3844">
    <property type="taxonomic scope" value="Bacteria"/>
</dbReference>
<feature type="binding site" evidence="4">
    <location>
        <position position="102"/>
    </location>
    <ligand>
        <name>pyridoxal 5'-phosphate</name>
        <dbReference type="ChEBI" id="CHEBI:597326"/>
    </ligand>
</feature>
<evidence type="ECO:0000256" key="2">
    <source>
        <dbReference type="ARBA" id="ARBA00022801"/>
    </source>
</evidence>
<evidence type="ECO:0000256" key="5">
    <source>
        <dbReference type="NCBIfam" id="TIGR01814"/>
    </source>
</evidence>
<dbReference type="InterPro" id="IPR000653">
    <property type="entry name" value="DegT/StrS_aminotransferase"/>
</dbReference>
<dbReference type="EMBL" id="CP001778">
    <property type="protein sequence ID" value="ADD44273.1"/>
    <property type="molecule type" value="Genomic_DNA"/>
</dbReference>
<feature type="binding site" evidence="4">
    <location>
        <position position="232"/>
    </location>
    <ligand>
        <name>pyridoxal 5'-phosphate</name>
        <dbReference type="ChEBI" id="CHEBI:597326"/>
    </ligand>
</feature>
<evidence type="ECO:0000256" key="6">
    <source>
        <dbReference type="PIRNR" id="PIRNR038800"/>
    </source>
</evidence>
<evidence type="ECO:0000313" key="8">
    <source>
        <dbReference type="EMBL" id="ADD44273.1"/>
    </source>
</evidence>
<feature type="binding site" evidence="4">
    <location>
        <position position="288"/>
    </location>
    <ligand>
        <name>pyridoxal 5'-phosphate</name>
        <dbReference type="ChEBI" id="CHEBI:597326"/>
    </ligand>
</feature>
<dbReference type="PIRSF" id="PIRSF038800">
    <property type="entry name" value="KYNU"/>
    <property type="match status" value="1"/>
</dbReference>
<evidence type="ECO:0000256" key="4">
    <source>
        <dbReference type="HAMAP-Rule" id="MF_01970"/>
    </source>
</evidence>
<dbReference type="EC" id="3.7.1.3" evidence="4 5"/>
<feature type="binding site" evidence="4">
    <location>
        <position position="262"/>
    </location>
    <ligand>
        <name>pyridoxal 5'-phosphate</name>
        <dbReference type="ChEBI" id="CHEBI:597326"/>
    </ligand>
</feature>
<evidence type="ECO:0000256" key="7">
    <source>
        <dbReference type="RuleBase" id="RU004508"/>
    </source>
</evidence>
<dbReference type="RefSeq" id="WP_013019844.1">
    <property type="nucleotide sequence ID" value="NC_013947.1"/>
</dbReference>
<comment type="subunit">
    <text evidence="4 6">Homodimer.</text>
</comment>
<dbReference type="Proteomes" id="UP000000844">
    <property type="component" value="Chromosome"/>
</dbReference>
<reference evidence="8 9" key="1">
    <citation type="journal article" date="2009" name="Stand. Genomic Sci.">
        <title>Complete genome sequence of Stackebrandtia nassauensis type strain (LLR-40K-21).</title>
        <authorList>
            <person name="Munk C."/>
            <person name="Lapidus A."/>
            <person name="Copeland A."/>
            <person name="Jando M."/>
            <person name="Mayilraj S."/>
            <person name="Glavina Del Rio T."/>
            <person name="Nolan M."/>
            <person name="Chen F."/>
            <person name="Lucas S."/>
            <person name="Tice H."/>
            <person name="Cheng J.F."/>
            <person name="Han C."/>
            <person name="Detter J.C."/>
            <person name="Bruce D."/>
            <person name="Goodwin L."/>
            <person name="Chain P."/>
            <person name="Pitluck S."/>
            <person name="Goker M."/>
            <person name="Ovchinikova G."/>
            <person name="Pati A."/>
            <person name="Ivanova N."/>
            <person name="Mavromatis K."/>
            <person name="Chen A."/>
            <person name="Palaniappan K."/>
            <person name="Land M."/>
            <person name="Hauser L."/>
            <person name="Chang Y.J."/>
            <person name="Jeffries C.D."/>
            <person name="Bristow J."/>
            <person name="Eisen J.A."/>
            <person name="Markowitz V."/>
            <person name="Hugenholtz P."/>
            <person name="Kyrpides N.C."/>
            <person name="Klenk H.P."/>
        </authorList>
    </citation>
    <scope>NUCLEOTIDE SEQUENCE [LARGE SCALE GENOMIC DNA]</scope>
    <source>
        <strain evidence="9">DSM 44728 / CIP 108903 / NRRL B-16338 / NBRC 102104 / LLR-40K-21</strain>
    </source>
</reference>
<dbReference type="InterPro" id="IPR010111">
    <property type="entry name" value="Kynureninase"/>
</dbReference>
<comment type="catalytic activity">
    <reaction evidence="6">
        <text>3-hydroxy-L-kynurenine + H2O = 3-hydroxyanthranilate + L-alanine + H(+)</text>
        <dbReference type="Rhea" id="RHEA:25143"/>
        <dbReference type="ChEBI" id="CHEBI:15377"/>
        <dbReference type="ChEBI" id="CHEBI:15378"/>
        <dbReference type="ChEBI" id="CHEBI:36559"/>
        <dbReference type="ChEBI" id="CHEBI:57972"/>
        <dbReference type="ChEBI" id="CHEBI:58125"/>
        <dbReference type="EC" id="3.7.1.3"/>
    </reaction>
</comment>
<comment type="cofactor">
    <cofactor evidence="4 6">
        <name>pyridoxal 5'-phosphate</name>
        <dbReference type="ChEBI" id="CHEBI:597326"/>
    </cofactor>
</comment>
<dbReference type="PANTHER" id="PTHR14084">
    <property type="entry name" value="KYNURENINASE"/>
    <property type="match status" value="1"/>
</dbReference>
<comment type="similarity">
    <text evidence="4 6">Belongs to the kynureninase family.</text>
</comment>
<keyword evidence="1 4" id="KW-0662">Pyridine nucleotide biosynthesis</keyword>
<dbReference type="OrthoDB" id="9812626at2"/>
<dbReference type="NCBIfam" id="TIGR01814">
    <property type="entry name" value="kynureninase"/>
    <property type="match status" value="1"/>
</dbReference>
<dbReference type="InterPro" id="IPR015424">
    <property type="entry name" value="PyrdxlP-dep_Trfase"/>
</dbReference>
<dbReference type="GO" id="GO:0043420">
    <property type="term" value="P:anthranilate metabolic process"/>
    <property type="evidence" value="ECO:0007669"/>
    <property type="project" value="TreeGrafter"/>
</dbReference>
<dbReference type="GO" id="GO:0097053">
    <property type="term" value="P:L-kynurenine catabolic process"/>
    <property type="evidence" value="ECO:0007669"/>
    <property type="project" value="UniProtKB-UniRule"/>
</dbReference>
<dbReference type="InterPro" id="IPR015422">
    <property type="entry name" value="PyrdxlP-dep_Trfase_small"/>
</dbReference>
<keyword evidence="2 4" id="KW-0378">Hydrolase</keyword>
<gene>
    <name evidence="4" type="primary">kynU</name>
    <name evidence="8" type="ordered locus">Snas_4630</name>
</gene>
<dbReference type="HAMAP" id="MF_01970">
    <property type="entry name" value="Kynureninase"/>
    <property type="match status" value="1"/>
</dbReference>
<evidence type="ECO:0000313" key="9">
    <source>
        <dbReference type="Proteomes" id="UP000000844"/>
    </source>
</evidence>
<dbReference type="UniPathway" id="UPA00253">
    <property type="reaction ID" value="UER00329"/>
</dbReference>
<dbReference type="STRING" id="446470.Snas_4630"/>
<dbReference type="Pfam" id="PF22580">
    <property type="entry name" value="KYNU_C"/>
    <property type="match status" value="1"/>
</dbReference>
<evidence type="ECO:0000256" key="1">
    <source>
        <dbReference type="ARBA" id="ARBA00022642"/>
    </source>
</evidence>
<accession>D3Q6N0</accession>
<name>D3Q6N0_STANL</name>
<comment type="pathway">
    <text evidence="4 6">Cofactor biosynthesis; NAD(+) biosynthesis; quinolinate from L-kynurenine: step 2/3.</text>
</comment>
<dbReference type="GO" id="GO:0005737">
    <property type="term" value="C:cytoplasm"/>
    <property type="evidence" value="ECO:0007669"/>
    <property type="project" value="UniProtKB-UniRule"/>
</dbReference>
<comment type="catalytic activity">
    <reaction evidence="4 6">
        <text>L-kynurenine + H2O = anthranilate + L-alanine + H(+)</text>
        <dbReference type="Rhea" id="RHEA:16813"/>
        <dbReference type="ChEBI" id="CHEBI:15377"/>
        <dbReference type="ChEBI" id="CHEBI:15378"/>
        <dbReference type="ChEBI" id="CHEBI:16567"/>
        <dbReference type="ChEBI" id="CHEBI:57959"/>
        <dbReference type="ChEBI" id="CHEBI:57972"/>
        <dbReference type="EC" id="3.7.1.3"/>
    </reaction>
</comment>